<reference evidence="2" key="2">
    <citation type="submission" date="2020-09" db="EMBL/GenBank/DDBJ databases">
        <authorList>
            <person name="Sun Q."/>
            <person name="Zhou Y."/>
        </authorList>
    </citation>
    <scope>NUCLEOTIDE SEQUENCE</scope>
    <source>
        <strain evidence="2">CGMCC 4.5737</strain>
    </source>
</reference>
<reference evidence="2" key="1">
    <citation type="journal article" date="2014" name="Int. J. Syst. Evol. Microbiol.">
        <title>Complete genome sequence of Corynebacterium casei LMG S-19264T (=DSM 44701T), isolated from a smear-ripened cheese.</title>
        <authorList>
            <consortium name="US DOE Joint Genome Institute (JGI-PGF)"/>
            <person name="Walter F."/>
            <person name="Albersmeier A."/>
            <person name="Kalinowski J."/>
            <person name="Ruckert C."/>
        </authorList>
    </citation>
    <scope>NUCLEOTIDE SEQUENCE</scope>
    <source>
        <strain evidence="2">CGMCC 4.5737</strain>
    </source>
</reference>
<dbReference type="SUPFAM" id="SSF56601">
    <property type="entry name" value="beta-lactamase/transpeptidase-like"/>
    <property type="match status" value="1"/>
</dbReference>
<protein>
    <recommendedName>
        <fullName evidence="1">Beta-lactamase-related domain-containing protein</fullName>
    </recommendedName>
</protein>
<dbReference type="InterPro" id="IPR012338">
    <property type="entry name" value="Beta-lactam/transpept-like"/>
</dbReference>
<dbReference type="PANTHER" id="PTHR43283:SF7">
    <property type="entry name" value="BETA-LACTAMASE-RELATED DOMAIN-CONTAINING PROTEIN"/>
    <property type="match status" value="1"/>
</dbReference>
<evidence type="ECO:0000259" key="1">
    <source>
        <dbReference type="Pfam" id="PF00144"/>
    </source>
</evidence>
<dbReference type="Proteomes" id="UP000637578">
    <property type="component" value="Unassembled WGS sequence"/>
</dbReference>
<dbReference type="AlphaFoldDB" id="A0A8J3FWN5"/>
<evidence type="ECO:0000313" key="3">
    <source>
        <dbReference type="Proteomes" id="UP000637578"/>
    </source>
</evidence>
<dbReference type="Pfam" id="PF00144">
    <property type="entry name" value="Beta-lactamase"/>
    <property type="match status" value="1"/>
</dbReference>
<dbReference type="InterPro" id="IPR050789">
    <property type="entry name" value="Diverse_Enzym_Activities"/>
</dbReference>
<name>A0A8J3FWN5_9PSEU</name>
<sequence length="427" mass="47458">MGEPVWWDRVVDEVRAAHRNDPANLPGAVFAVETRSDGPLVGTVGDWPPDKICEIGTMSKAFTATAVLLALQERGRLDVEAEVWRLPGMEAYAWSPVKRQIRVRHLLQHTSGLPTIQHYTKSPRTPCNDPDGPLPHCPEAGTELGPTSAWTCYPGGTNEYVFVDGRCCPARTQTVEQVSRYFMEYYEPLTAPGTEYLYSPINHVVAARIVEMLSGQSVNLFVKERLFGPLGMTDSFFVAQKTGDVLLDQRIDEGVSASQRSRIADVTLITRDGAMPPEVAPGPNGGWDKFRRGWRYVFPDGGMYTTVSDLLTFLRVLRDGGYLGSRRVLSPEIVRLLVEDHGFGHTLGFGYRRSGTPYGQGRDTLEHLGSKMTYCWMELRSEEPLLGVFFSQRLPNIAVNPNMGTGMKAIFRVFVPAVCAGLKESRQ</sequence>
<dbReference type="RefSeq" id="WP_189057578.1">
    <property type="nucleotide sequence ID" value="NZ_BMMK01000011.1"/>
</dbReference>
<dbReference type="PANTHER" id="PTHR43283">
    <property type="entry name" value="BETA-LACTAMASE-RELATED"/>
    <property type="match status" value="1"/>
</dbReference>
<feature type="domain" description="Beta-lactamase-related" evidence="1">
    <location>
        <begin position="23"/>
        <end position="398"/>
    </location>
</feature>
<evidence type="ECO:0000313" key="2">
    <source>
        <dbReference type="EMBL" id="GGM54569.1"/>
    </source>
</evidence>
<organism evidence="2 3">
    <name type="scientific">Longimycelium tulufanense</name>
    <dbReference type="NCBI Taxonomy" id="907463"/>
    <lineage>
        <taxon>Bacteria</taxon>
        <taxon>Bacillati</taxon>
        <taxon>Actinomycetota</taxon>
        <taxon>Actinomycetes</taxon>
        <taxon>Pseudonocardiales</taxon>
        <taxon>Pseudonocardiaceae</taxon>
        <taxon>Longimycelium</taxon>
    </lineage>
</organism>
<proteinExistence type="predicted"/>
<accession>A0A8J3FWN5</accession>
<dbReference type="InterPro" id="IPR001466">
    <property type="entry name" value="Beta-lactam-related"/>
</dbReference>
<keyword evidence="3" id="KW-1185">Reference proteome</keyword>
<gene>
    <name evidence="2" type="ORF">GCM10012275_27130</name>
</gene>
<comment type="caution">
    <text evidence="2">The sequence shown here is derived from an EMBL/GenBank/DDBJ whole genome shotgun (WGS) entry which is preliminary data.</text>
</comment>
<dbReference type="Gene3D" id="3.40.710.10">
    <property type="entry name" value="DD-peptidase/beta-lactamase superfamily"/>
    <property type="match status" value="1"/>
</dbReference>
<dbReference type="EMBL" id="BMMK01000011">
    <property type="protein sequence ID" value="GGM54569.1"/>
    <property type="molecule type" value="Genomic_DNA"/>
</dbReference>